<dbReference type="InterPro" id="IPR036890">
    <property type="entry name" value="HATPase_C_sf"/>
</dbReference>
<dbReference type="PRINTS" id="PR00344">
    <property type="entry name" value="BCTRLSENSOR"/>
</dbReference>
<evidence type="ECO:0000256" key="1">
    <source>
        <dbReference type="ARBA" id="ARBA00000085"/>
    </source>
</evidence>
<dbReference type="InterPro" id="IPR003661">
    <property type="entry name" value="HisK_dim/P_dom"/>
</dbReference>
<dbReference type="FunFam" id="3.30.565.10:FF:000006">
    <property type="entry name" value="Sensor histidine kinase WalK"/>
    <property type="match status" value="1"/>
</dbReference>
<dbReference type="EMBL" id="JAPDPI010000070">
    <property type="protein sequence ID" value="MCW3807924.1"/>
    <property type="molecule type" value="Genomic_DNA"/>
</dbReference>
<dbReference type="Gene3D" id="3.30.565.10">
    <property type="entry name" value="Histidine kinase-like ATPase, C-terminal domain"/>
    <property type="match status" value="1"/>
</dbReference>
<proteinExistence type="predicted"/>
<dbReference type="GO" id="GO:0005524">
    <property type="term" value="F:ATP binding"/>
    <property type="evidence" value="ECO:0007669"/>
    <property type="project" value="UniProtKB-KW"/>
</dbReference>
<dbReference type="RefSeq" id="WP_301202423.1">
    <property type="nucleotide sequence ID" value="NZ_JAPDPI010000070.1"/>
</dbReference>
<evidence type="ECO:0000313" key="10">
    <source>
        <dbReference type="Proteomes" id="UP001207408"/>
    </source>
</evidence>
<dbReference type="InterPro" id="IPR004358">
    <property type="entry name" value="Sig_transdc_His_kin-like_C"/>
</dbReference>
<dbReference type="GO" id="GO:0016036">
    <property type="term" value="P:cellular response to phosphate starvation"/>
    <property type="evidence" value="ECO:0007669"/>
    <property type="project" value="TreeGrafter"/>
</dbReference>
<feature type="domain" description="Histidine kinase" evidence="8">
    <location>
        <begin position="125"/>
        <end position="344"/>
    </location>
</feature>
<protein>
    <recommendedName>
        <fullName evidence="2">histidine kinase</fullName>
        <ecNumber evidence="2">2.7.13.3</ecNumber>
    </recommendedName>
</protein>
<reference evidence="9" key="1">
    <citation type="submission" date="2022-10" db="EMBL/GenBank/DDBJ databases">
        <authorList>
            <person name="Yu W.X."/>
        </authorList>
    </citation>
    <scope>NUCLEOTIDE SEQUENCE</scope>
    <source>
        <strain evidence="9">D04</strain>
    </source>
</reference>
<dbReference type="CDD" id="cd00075">
    <property type="entry name" value="HATPase"/>
    <property type="match status" value="1"/>
</dbReference>
<keyword evidence="9" id="KW-0547">Nucleotide-binding</keyword>
<dbReference type="PANTHER" id="PTHR45453:SF1">
    <property type="entry name" value="PHOSPHATE REGULON SENSOR PROTEIN PHOR"/>
    <property type="match status" value="1"/>
</dbReference>
<dbReference type="Pfam" id="PF02518">
    <property type="entry name" value="HATPase_c"/>
    <property type="match status" value="1"/>
</dbReference>
<dbReference type="Proteomes" id="UP001207408">
    <property type="component" value="Unassembled WGS sequence"/>
</dbReference>
<feature type="transmembrane region" description="Helical" evidence="7">
    <location>
        <begin position="36"/>
        <end position="57"/>
    </location>
</feature>
<dbReference type="PROSITE" id="PS50109">
    <property type="entry name" value="HIS_KIN"/>
    <property type="match status" value="1"/>
</dbReference>
<evidence type="ECO:0000256" key="6">
    <source>
        <dbReference type="ARBA" id="ARBA00023012"/>
    </source>
</evidence>
<organism evidence="9 10">
    <name type="scientific">Plebeiibacterium marinum</name>
    <dbReference type="NCBI Taxonomy" id="2992111"/>
    <lineage>
        <taxon>Bacteria</taxon>
        <taxon>Pseudomonadati</taxon>
        <taxon>Bacteroidota</taxon>
        <taxon>Bacteroidia</taxon>
        <taxon>Marinilabiliales</taxon>
        <taxon>Marinilabiliaceae</taxon>
        <taxon>Plebeiibacterium</taxon>
    </lineage>
</organism>
<dbReference type="CDD" id="cd00082">
    <property type="entry name" value="HisKA"/>
    <property type="match status" value="1"/>
</dbReference>
<dbReference type="InterPro" id="IPR050351">
    <property type="entry name" value="BphY/WalK/GraS-like"/>
</dbReference>
<dbReference type="InterPro" id="IPR003594">
    <property type="entry name" value="HATPase_dom"/>
</dbReference>
<accession>A0AAE3SLX9</accession>
<keyword evidence="7" id="KW-0812">Transmembrane</keyword>
<dbReference type="InterPro" id="IPR036097">
    <property type="entry name" value="HisK_dim/P_sf"/>
</dbReference>
<keyword evidence="7" id="KW-1133">Transmembrane helix</keyword>
<gene>
    <name evidence="9" type="ORF">OM074_20030</name>
</gene>
<name>A0AAE3SLX9_9BACT</name>
<dbReference type="GO" id="GO:0005886">
    <property type="term" value="C:plasma membrane"/>
    <property type="evidence" value="ECO:0007669"/>
    <property type="project" value="TreeGrafter"/>
</dbReference>
<keyword evidence="10" id="KW-1185">Reference proteome</keyword>
<dbReference type="EC" id="2.7.13.3" evidence="2"/>
<dbReference type="SMART" id="SM00388">
    <property type="entry name" value="HisKA"/>
    <property type="match status" value="1"/>
</dbReference>
<dbReference type="SUPFAM" id="SSF47384">
    <property type="entry name" value="Homodimeric domain of signal transducing histidine kinase"/>
    <property type="match status" value="1"/>
</dbReference>
<comment type="catalytic activity">
    <reaction evidence="1">
        <text>ATP + protein L-histidine = ADP + protein N-phospho-L-histidine.</text>
        <dbReference type="EC" id="2.7.13.3"/>
    </reaction>
</comment>
<evidence type="ECO:0000256" key="3">
    <source>
        <dbReference type="ARBA" id="ARBA00022553"/>
    </source>
</evidence>
<feature type="transmembrane region" description="Helical" evidence="7">
    <location>
        <begin position="9"/>
        <end position="30"/>
    </location>
</feature>
<evidence type="ECO:0000256" key="2">
    <source>
        <dbReference type="ARBA" id="ARBA00012438"/>
    </source>
</evidence>
<keyword evidence="5" id="KW-0418">Kinase</keyword>
<keyword evidence="4" id="KW-0808">Transferase</keyword>
<dbReference type="InterPro" id="IPR005467">
    <property type="entry name" value="His_kinase_dom"/>
</dbReference>
<comment type="caution">
    <text evidence="9">The sequence shown here is derived from an EMBL/GenBank/DDBJ whole genome shotgun (WGS) entry which is preliminary data.</text>
</comment>
<dbReference type="GO" id="GO:0004721">
    <property type="term" value="F:phosphoprotein phosphatase activity"/>
    <property type="evidence" value="ECO:0007669"/>
    <property type="project" value="TreeGrafter"/>
</dbReference>
<evidence type="ECO:0000256" key="4">
    <source>
        <dbReference type="ARBA" id="ARBA00022679"/>
    </source>
</evidence>
<evidence type="ECO:0000256" key="5">
    <source>
        <dbReference type="ARBA" id="ARBA00022777"/>
    </source>
</evidence>
<keyword evidence="6" id="KW-0902">Two-component regulatory system</keyword>
<dbReference type="GO" id="GO:0000155">
    <property type="term" value="F:phosphorelay sensor kinase activity"/>
    <property type="evidence" value="ECO:0007669"/>
    <property type="project" value="InterPro"/>
</dbReference>
<evidence type="ECO:0000259" key="8">
    <source>
        <dbReference type="PROSITE" id="PS50109"/>
    </source>
</evidence>
<dbReference type="AlphaFoldDB" id="A0AAE3SLX9"/>
<dbReference type="SUPFAM" id="SSF55874">
    <property type="entry name" value="ATPase domain of HSP90 chaperone/DNA topoisomerase II/histidine kinase"/>
    <property type="match status" value="1"/>
</dbReference>
<dbReference type="Pfam" id="PF00512">
    <property type="entry name" value="HisKA"/>
    <property type="match status" value="1"/>
</dbReference>
<keyword evidence="7" id="KW-0472">Membrane</keyword>
<dbReference type="SMART" id="SM00387">
    <property type="entry name" value="HATPase_c"/>
    <property type="match status" value="1"/>
</dbReference>
<evidence type="ECO:0000313" key="9">
    <source>
        <dbReference type="EMBL" id="MCW3807924.1"/>
    </source>
</evidence>
<dbReference type="PANTHER" id="PTHR45453">
    <property type="entry name" value="PHOSPHATE REGULON SENSOR PROTEIN PHOR"/>
    <property type="match status" value="1"/>
</dbReference>
<sequence length="345" mass="39546">MNNITSKRIILLSTCIYFFLTILFFLVNYFSPNIMVSLLVSIPVVVAIYGLYAGHFINSFIKSKVKPIYKTIHHFKPSANEGNIAREKDPFSEVNKEVADWMQGKTKEIQQLKQMEKYRKEFLGNVSHELKTPVFNIQGYILTLLDGGIDDPDINMLYLNRTEKSIDRMISIIEDLESISKLESGELELHVEEFNLFQLIEDVFDLQDIRAKEKNIELKLNKAGGKQLMIKGDKQKLFQVFSNLVVNSINYGNKGGRTTINYYDMDKRFLIEIKDNGVGIKESDLPRIFERFYRADKSRSREQGGTGLGLAIVKHLIEAHNQTINVTSTYGKGTSFTLTFDKAKN</sequence>
<keyword evidence="3" id="KW-0597">Phosphoprotein</keyword>
<dbReference type="Gene3D" id="1.10.287.130">
    <property type="match status" value="1"/>
</dbReference>
<evidence type="ECO:0000256" key="7">
    <source>
        <dbReference type="SAM" id="Phobius"/>
    </source>
</evidence>
<keyword evidence="9" id="KW-0067">ATP-binding</keyword>